<dbReference type="SUPFAM" id="SSF47762">
    <property type="entry name" value="PAH2 domain"/>
    <property type="match status" value="1"/>
</dbReference>
<evidence type="ECO:0000256" key="5">
    <source>
        <dbReference type="SAM" id="MobiDB-lite"/>
    </source>
</evidence>
<dbReference type="InterPro" id="IPR013194">
    <property type="entry name" value="HDAC_interact_dom"/>
</dbReference>
<sequence length="963" mass="109439">MVVNNSLCLILPGIYCHEFTFCEKVKERLRSTDVYQEFLKCLHIYSTEIITRKELQGLVVDLIGNYPDLMEGFDEFLDRCERIDGFLAGVMGKKTLWTKGNSLKALRIEEKSNGQKHEGSKEKNRDNLKYCEKSIQELDLSNCQCCSPSYRLLPADCLLPSASQRSELDARVLNDRWVSVTSGSEDYSFKHMRRNQYEETLFRCEDDRFELDMLLESVNSTAKRAEELLNSIVNNSIGSDSHIVVEDHFTVLNLRFIERLYGEHGLDVMDIFRKNATLVLPVILTRLKQKQEEWARCQLDFNKVWAEIYFKNHDKSLDHQGFFFKQLDSKTLSAKSLVSEIKEVKDKKQKEDDLSFGVAAGRNLSIIPDLEFENTDTEIHEAIYKIITYSSKEICSTKEQFNRVLTLWTTFLEPMLGVSSLPHNSEAIEDDGASNRRTATNILEREGSPSTNVTSTNMQESNPNFVGDYSTLNQQITSSWKGFMDVDTLARRLTNTDVEVNTEADPNHVMRFCFTMEGHGVNSLLANNDTIKEGLGSKTRTKDIHSPQGVGTLRSTEFMNGRFSEGSRFDGQTADSVDHCKIEKEVVLLCNGDFGDNFGCYHDASSPPLSKNKCTDEEVQCRTRYHEDISLDIAGKNDADVEDKNNENAFEFADNVLAGESAAAECPQEEHKEEEVGEQDNHDDKALSEGEAENRIDTHDIAGDGPYLSPSECFLLTCKPLSRHIASHLAGERTKDRRVFYGNDAYYVLFRLQQTLYERILSAKVNSLNSESNLKTTKDVNLDSYASFMDALFSLLGGSSDNTTFEDDCRSLIGNHSYVLFTLDKLIYKLVKQLQIVSSEEVECKLLLLYEYEKSMKQEKGDGSVYYENVHDLLPKENIYRFECVYPLFAAVGVAVGICGMQLVRNITINPEVRVTKENRGAGVLDNFAEGEKYAEHALRKFVRNRAPEIMPSINSFFTDPKY</sequence>
<dbReference type="InterPro" id="IPR039774">
    <property type="entry name" value="Sin3-like"/>
</dbReference>
<feature type="region of interest" description="Disordered" evidence="5">
    <location>
        <begin position="662"/>
        <end position="687"/>
    </location>
</feature>
<dbReference type="InterPro" id="IPR031693">
    <property type="entry name" value="Sin3_C"/>
</dbReference>
<keyword evidence="2" id="KW-0678">Repressor</keyword>
<evidence type="ECO:0000259" key="6">
    <source>
        <dbReference type="SMART" id="SM00761"/>
    </source>
</evidence>
<dbReference type="GO" id="GO:0000118">
    <property type="term" value="C:histone deacetylase complex"/>
    <property type="evidence" value="ECO:0007669"/>
    <property type="project" value="TreeGrafter"/>
</dbReference>
<dbReference type="InterPro" id="IPR036600">
    <property type="entry name" value="PAH_sf"/>
</dbReference>
<dbReference type="Pfam" id="PF08295">
    <property type="entry name" value="Sin3_corepress"/>
    <property type="match status" value="1"/>
</dbReference>
<evidence type="ECO:0000256" key="2">
    <source>
        <dbReference type="ARBA" id="ARBA00022491"/>
    </source>
</evidence>
<evidence type="ECO:0000256" key="4">
    <source>
        <dbReference type="PROSITE-ProRule" id="PRU00810"/>
    </source>
</evidence>
<dbReference type="Proteomes" id="UP000250235">
    <property type="component" value="Unassembled WGS sequence"/>
</dbReference>
<feature type="compositionally biased region" description="Basic and acidic residues" evidence="5">
    <location>
        <begin position="668"/>
        <end position="687"/>
    </location>
</feature>
<organism evidence="7 8">
    <name type="scientific">Dorcoceras hygrometricum</name>
    <dbReference type="NCBI Taxonomy" id="472368"/>
    <lineage>
        <taxon>Eukaryota</taxon>
        <taxon>Viridiplantae</taxon>
        <taxon>Streptophyta</taxon>
        <taxon>Embryophyta</taxon>
        <taxon>Tracheophyta</taxon>
        <taxon>Spermatophyta</taxon>
        <taxon>Magnoliopsida</taxon>
        <taxon>eudicotyledons</taxon>
        <taxon>Gunneridae</taxon>
        <taxon>Pentapetalae</taxon>
        <taxon>asterids</taxon>
        <taxon>lamiids</taxon>
        <taxon>Lamiales</taxon>
        <taxon>Gesneriaceae</taxon>
        <taxon>Didymocarpoideae</taxon>
        <taxon>Trichosporeae</taxon>
        <taxon>Loxocarpinae</taxon>
        <taxon>Dorcoceras</taxon>
    </lineage>
</organism>
<dbReference type="PANTHER" id="PTHR12346">
    <property type="entry name" value="SIN3B-RELATED"/>
    <property type="match status" value="1"/>
</dbReference>
<dbReference type="InterPro" id="IPR010530">
    <property type="entry name" value="B12D"/>
</dbReference>
<dbReference type="OrthoDB" id="10265969at2759"/>
<dbReference type="GO" id="GO:0003714">
    <property type="term" value="F:transcription corepressor activity"/>
    <property type="evidence" value="ECO:0007669"/>
    <property type="project" value="InterPro"/>
</dbReference>
<keyword evidence="3 4" id="KW-0539">Nucleus</keyword>
<dbReference type="SMART" id="SM00761">
    <property type="entry name" value="HDAC_interact"/>
    <property type="match status" value="1"/>
</dbReference>
<dbReference type="Pfam" id="PF02671">
    <property type="entry name" value="PAH"/>
    <property type="match status" value="1"/>
</dbReference>
<feature type="domain" description="Histone deacetylase interacting" evidence="6">
    <location>
        <begin position="142"/>
        <end position="242"/>
    </location>
</feature>
<comment type="subcellular location">
    <subcellularLocation>
        <location evidence="1 4">Nucleus</location>
    </subcellularLocation>
</comment>
<dbReference type="InterPro" id="IPR003822">
    <property type="entry name" value="PAH"/>
</dbReference>
<dbReference type="PANTHER" id="PTHR12346:SF8">
    <property type="entry name" value="PAIRED AMPHIPATHIC HELIX PROTEIN SIN3-LIKE 2"/>
    <property type="match status" value="1"/>
</dbReference>
<dbReference type="FunFam" id="1.20.1160.11:FF:000002">
    <property type="entry name" value="Paired amphipathic helix protein SIN3"/>
    <property type="match status" value="1"/>
</dbReference>
<evidence type="ECO:0000256" key="1">
    <source>
        <dbReference type="ARBA" id="ARBA00004123"/>
    </source>
</evidence>
<reference evidence="7 8" key="1">
    <citation type="journal article" date="2015" name="Proc. Natl. Acad. Sci. U.S.A.">
        <title>The resurrection genome of Boea hygrometrica: A blueprint for survival of dehydration.</title>
        <authorList>
            <person name="Xiao L."/>
            <person name="Yang G."/>
            <person name="Zhang L."/>
            <person name="Yang X."/>
            <person name="Zhao S."/>
            <person name="Ji Z."/>
            <person name="Zhou Q."/>
            <person name="Hu M."/>
            <person name="Wang Y."/>
            <person name="Chen M."/>
            <person name="Xu Y."/>
            <person name="Jin H."/>
            <person name="Xiao X."/>
            <person name="Hu G."/>
            <person name="Bao F."/>
            <person name="Hu Y."/>
            <person name="Wan P."/>
            <person name="Li L."/>
            <person name="Deng X."/>
            <person name="Kuang T."/>
            <person name="Xiang C."/>
            <person name="Zhu J.K."/>
            <person name="Oliver M.J."/>
            <person name="He Y."/>
        </authorList>
    </citation>
    <scope>NUCLEOTIDE SEQUENCE [LARGE SCALE GENOMIC DNA]</scope>
    <source>
        <strain evidence="8">cv. XS01</strain>
    </source>
</reference>
<name>A0A2Z7A8T2_9LAMI</name>
<dbReference type="Pfam" id="PF06522">
    <property type="entry name" value="B12D"/>
    <property type="match status" value="1"/>
</dbReference>
<dbReference type="Gene3D" id="1.20.1160.11">
    <property type="entry name" value="Paired amphipathic helix"/>
    <property type="match status" value="1"/>
</dbReference>
<dbReference type="Pfam" id="PF16879">
    <property type="entry name" value="Sin3a_C"/>
    <property type="match status" value="1"/>
</dbReference>
<evidence type="ECO:0000313" key="8">
    <source>
        <dbReference type="Proteomes" id="UP000250235"/>
    </source>
</evidence>
<dbReference type="EMBL" id="KV018449">
    <property type="protein sequence ID" value="KZV17233.1"/>
    <property type="molecule type" value="Genomic_DNA"/>
</dbReference>
<dbReference type="PROSITE" id="PS51477">
    <property type="entry name" value="PAH"/>
    <property type="match status" value="1"/>
</dbReference>
<protein>
    <submittedName>
        <fullName evidence="7">Paired amphipathic helix protein Sin3-like 2-like</fullName>
    </submittedName>
</protein>
<evidence type="ECO:0000313" key="7">
    <source>
        <dbReference type="EMBL" id="KZV17233.1"/>
    </source>
</evidence>
<dbReference type="AlphaFoldDB" id="A0A2Z7A8T2"/>
<proteinExistence type="predicted"/>
<evidence type="ECO:0000256" key="3">
    <source>
        <dbReference type="ARBA" id="ARBA00023242"/>
    </source>
</evidence>
<accession>A0A2Z7A8T2</accession>
<dbReference type="GO" id="GO:0000785">
    <property type="term" value="C:chromatin"/>
    <property type="evidence" value="ECO:0007669"/>
    <property type="project" value="TreeGrafter"/>
</dbReference>
<dbReference type="GO" id="GO:0000122">
    <property type="term" value="P:negative regulation of transcription by RNA polymerase II"/>
    <property type="evidence" value="ECO:0007669"/>
    <property type="project" value="TreeGrafter"/>
</dbReference>
<keyword evidence="8" id="KW-1185">Reference proteome</keyword>
<gene>
    <name evidence="7" type="ORF">F511_20764</name>
</gene>